<name>A0A2R6C3V9_9ARCH</name>
<proteinExistence type="predicted"/>
<dbReference type="Gene3D" id="1.10.520.60">
    <property type="match status" value="1"/>
</dbReference>
<dbReference type="EMBL" id="NEXN01000004">
    <property type="protein sequence ID" value="PSO05573.1"/>
    <property type="molecule type" value="Genomic_DNA"/>
</dbReference>
<organism evidence="1 2">
    <name type="scientific">Candidatus Marsarchaeota G2 archaeon ECH_B_SAG-G06</name>
    <dbReference type="NCBI Taxonomy" id="1978166"/>
    <lineage>
        <taxon>Archaea</taxon>
        <taxon>Candidatus Marsarchaeota</taxon>
        <taxon>Candidatus Marsarchaeota group 2</taxon>
    </lineage>
</organism>
<dbReference type="AlphaFoldDB" id="A0A2R6C3V9"/>
<accession>A0A2R6C3V9</accession>
<protein>
    <recommendedName>
        <fullName evidence="3">DUF3782 domain-containing protein</fullName>
    </recommendedName>
</protein>
<dbReference type="PANTHER" id="PTHR34314">
    <property type="entry name" value="CRENARCHAEAL PROTEIN, PUTATIVE-RELATED"/>
    <property type="match status" value="1"/>
</dbReference>
<dbReference type="Proteomes" id="UP000240582">
    <property type="component" value="Unassembled WGS sequence"/>
</dbReference>
<reference evidence="1 2" key="1">
    <citation type="submission" date="2017-04" db="EMBL/GenBank/DDBJ databases">
        <title>Novel microbial lineages endemic to geothermal iron-oxide mats fill important gaps in the evolutionary history of Archaea.</title>
        <authorList>
            <person name="Jay Z.J."/>
            <person name="Beam J.P."/>
            <person name="Dlakic M."/>
            <person name="Rusch D.B."/>
            <person name="Kozubal M.A."/>
            <person name="Inskeep W.P."/>
        </authorList>
    </citation>
    <scope>NUCLEOTIDE SEQUENCE [LARGE SCALE GENOMIC DNA]</scope>
    <source>
        <strain evidence="1">ECH_B_SAG-G06</strain>
    </source>
</reference>
<evidence type="ECO:0008006" key="3">
    <source>
        <dbReference type="Google" id="ProtNLM"/>
    </source>
</evidence>
<evidence type="ECO:0000313" key="2">
    <source>
        <dbReference type="Proteomes" id="UP000240582"/>
    </source>
</evidence>
<comment type="caution">
    <text evidence="1">The sequence shown here is derived from an EMBL/GenBank/DDBJ whole genome shotgun (WGS) entry which is preliminary data.</text>
</comment>
<dbReference type="PANTHER" id="PTHR34314:SF6">
    <property type="entry name" value="DUF3782 DOMAIN-CONTAINING PROTEIN"/>
    <property type="match status" value="1"/>
</dbReference>
<gene>
    <name evidence="1" type="ORF">B9Q12_00225</name>
</gene>
<sequence>MSLAEKLIEELEKSPELAERFKKIIQSAALDAIATEQRLLRSDFNRLLEEMKKIAQEQTKLRVDFTKIVEEQKSLREDFNKLREDFNKMLLEISELKKGYGRLERRIESTFNAMISGLTDLSKYAGLTLEDFTRKILENYLKGMGVLPSDRSLRSETIDSEQIDIFCEDPAIVGEVTAYAESTKEAEKLLKKASVVRQKLGKEPKKYLLVMTTNKQVYKDIQKISEENEIELIVGRVV</sequence>
<evidence type="ECO:0000313" key="1">
    <source>
        <dbReference type="EMBL" id="PSO05573.1"/>
    </source>
</evidence>